<comment type="caution">
    <text evidence="2">The sequence shown here is derived from an EMBL/GenBank/DDBJ whole genome shotgun (WGS) entry which is preliminary data.</text>
</comment>
<dbReference type="AlphaFoldDB" id="A0A2H0UR79"/>
<keyword evidence="1" id="KW-0472">Membrane</keyword>
<dbReference type="Proteomes" id="UP000231157">
    <property type="component" value="Unassembled WGS sequence"/>
</dbReference>
<gene>
    <name evidence="2" type="ORF">COU07_03405</name>
</gene>
<name>A0A2H0UR79_9BACT</name>
<evidence type="ECO:0000313" key="2">
    <source>
        <dbReference type="EMBL" id="PIR88918.1"/>
    </source>
</evidence>
<feature type="transmembrane region" description="Helical" evidence="1">
    <location>
        <begin position="14"/>
        <end position="34"/>
    </location>
</feature>
<organism evidence="2 3">
    <name type="scientific">Candidatus Harrisonbacteria bacterium CG10_big_fil_rev_8_21_14_0_10_40_38</name>
    <dbReference type="NCBI Taxonomy" id="1974583"/>
    <lineage>
        <taxon>Bacteria</taxon>
        <taxon>Candidatus Harrisoniibacteriota</taxon>
    </lineage>
</organism>
<protein>
    <submittedName>
        <fullName evidence="2">Uncharacterized protein</fullName>
    </submittedName>
</protein>
<accession>A0A2H0UR79</accession>
<sequence>MIKPKPHGGLVVRITQILILVVFVVCGVCFFNGLKTRRIPETKKEEYRELPVTEVVGAPTNEEESRVAVPLDEPVVAKSEVTTNNEEQKKETFQNDEMERRAYLIDECKAALKSITTESLDAFNNSGSEEESKAQLRRFDDMKNATLWGYFPWAPSIVEQRRYVLLTGKYPLISSEFRELENNCFSDAEAWGTLKQKIENLKQENKE</sequence>
<evidence type="ECO:0000313" key="3">
    <source>
        <dbReference type="Proteomes" id="UP000231157"/>
    </source>
</evidence>
<proteinExistence type="predicted"/>
<reference evidence="3" key="1">
    <citation type="submission" date="2017-09" db="EMBL/GenBank/DDBJ databases">
        <title>Depth-based differentiation of microbial function through sediment-hosted aquifers and enrichment of novel symbionts in the deep terrestrial subsurface.</title>
        <authorList>
            <person name="Probst A.J."/>
            <person name="Ladd B."/>
            <person name="Jarett J.K."/>
            <person name="Geller-Mcgrath D.E."/>
            <person name="Sieber C.M.K."/>
            <person name="Emerson J.B."/>
            <person name="Anantharaman K."/>
            <person name="Thomas B.C."/>
            <person name="Malmstrom R."/>
            <person name="Stieglmeier M."/>
            <person name="Klingl A."/>
            <person name="Woyke T."/>
            <person name="Ryan C.M."/>
            <person name="Banfield J.F."/>
        </authorList>
    </citation>
    <scope>NUCLEOTIDE SEQUENCE [LARGE SCALE GENOMIC DNA]</scope>
</reference>
<dbReference type="EMBL" id="PFAZ01000009">
    <property type="protein sequence ID" value="PIR88918.1"/>
    <property type="molecule type" value="Genomic_DNA"/>
</dbReference>
<evidence type="ECO:0000256" key="1">
    <source>
        <dbReference type="SAM" id="Phobius"/>
    </source>
</evidence>
<keyword evidence="1" id="KW-1133">Transmembrane helix</keyword>
<keyword evidence="1" id="KW-0812">Transmembrane</keyword>